<dbReference type="EMBL" id="OX458333">
    <property type="protein sequence ID" value="CAI8768873.1"/>
    <property type="molecule type" value="Genomic_DNA"/>
</dbReference>
<dbReference type="Proteomes" id="UP001162030">
    <property type="component" value="Chromosome"/>
</dbReference>
<reference evidence="1 2" key="1">
    <citation type="submission" date="2023-03" db="EMBL/GenBank/DDBJ databases">
        <authorList>
            <person name="Pearce D."/>
        </authorList>
    </citation>
    <scope>NUCLEOTIDE SEQUENCE [LARGE SCALE GENOMIC DNA]</scope>
    <source>
        <strain evidence="1">Msz</strain>
    </source>
</reference>
<evidence type="ECO:0000313" key="2">
    <source>
        <dbReference type="Proteomes" id="UP001162030"/>
    </source>
</evidence>
<keyword evidence="2" id="KW-1185">Reference proteome</keyword>
<name>A0ABM9HYF1_9GAMM</name>
<proteinExistence type="predicted"/>
<accession>A0ABM9HYF1</accession>
<protein>
    <submittedName>
        <fullName evidence="1">Uncharacterized protein</fullName>
    </submittedName>
</protein>
<gene>
    <name evidence="1" type="ORF">MSZNOR_0990</name>
</gene>
<evidence type="ECO:0000313" key="1">
    <source>
        <dbReference type="EMBL" id="CAI8768873.1"/>
    </source>
</evidence>
<organism evidence="1 2">
    <name type="scientific">Methylocaldum szegediense</name>
    <dbReference type="NCBI Taxonomy" id="73780"/>
    <lineage>
        <taxon>Bacteria</taxon>
        <taxon>Pseudomonadati</taxon>
        <taxon>Pseudomonadota</taxon>
        <taxon>Gammaproteobacteria</taxon>
        <taxon>Methylococcales</taxon>
        <taxon>Methylococcaceae</taxon>
        <taxon>Methylocaldum</taxon>
    </lineage>
</organism>
<sequence>MSLAATLATGQELKADPARHREYLDWIREHRRQRRKQR</sequence>